<protein>
    <submittedName>
        <fullName evidence="1">Uncharacterized protein</fullName>
    </submittedName>
</protein>
<organism evidence="1 2">
    <name type="scientific">Iris pallida</name>
    <name type="common">Sweet iris</name>
    <dbReference type="NCBI Taxonomy" id="29817"/>
    <lineage>
        <taxon>Eukaryota</taxon>
        <taxon>Viridiplantae</taxon>
        <taxon>Streptophyta</taxon>
        <taxon>Embryophyta</taxon>
        <taxon>Tracheophyta</taxon>
        <taxon>Spermatophyta</taxon>
        <taxon>Magnoliopsida</taxon>
        <taxon>Liliopsida</taxon>
        <taxon>Asparagales</taxon>
        <taxon>Iridaceae</taxon>
        <taxon>Iridoideae</taxon>
        <taxon>Irideae</taxon>
        <taxon>Iris</taxon>
    </lineage>
</organism>
<reference evidence="1" key="2">
    <citation type="submission" date="2023-04" db="EMBL/GenBank/DDBJ databases">
        <authorList>
            <person name="Bruccoleri R.E."/>
            <person name="Oakeley E.J."/>
            <person name="Faust A.-M."/>
            <person name="Dessus-Babus S."/>
            <person name="Altorfer M."/>
            <person name="Burckhardt D."/>
            <person name="Oertli M."/>
            <person name="Naumann U."/>
            <person name="Petersen F."/>
            <person name="Wong J."/>
        </authorList>
    </citation>
    <scope>NUCLEOTIDE SEQUENCE</scope>
    <source>
        <strain evidence="1">GSM-AAB239-AS_SAM_17_03QT</strain>
        <tissue evidence="1">Leaf</tissue>
    </source>
</reference>
<dbReference type="PANTHER" id="PTHR33384:SF27">
    <property type="entry name" value="OS05G0102500 PROTEIN"/>
    <property type="match status" value="1"/>
</dbReference>
<dbReference type="Proteomes" id="UP001140949">
    <property type="component" value="Unassembled WGS sequence"/>
</dbReference>
<name>A0AAX6GTZ1_IRIPA</name>
<evidence type="ECO:0000313" key="2">
    <source>
        <dbReference type="Proteomes" id="UP001140949"/>
    </source>
</evidence>
<dbReference type="EMBL" id="JANAVB010016197">
    <property type="protein sequence ID" value="KAJ6832012.1"/>
    <property type="molecule type" value="Genomic_DNA"/>
</dbReference>
<accession>A0AAX6GTZ1</accession>
<sequence>MENSSARFSSIGQLFPDCVTDEKSRYCQIGSPRAEVICPKPRRANRVPCVLDSLSRLNPKSKCISSEHKGNRGLELMDIILSKDDLESDPKGFLLGSPPVRTNNPMVNDIHFSKQTLPSASPLGTPHRGSPSCGSPLGAKPIVRVEGFSCGSPESSWIVQTFA</sequence>
<gene>
    <name evidence="1" type="ORF">M6B38_345115</name>
</gene>
<evidence type="ECO:0000313" key="1">
    <source>
        <dbReference type="EMBL" id="KAJ6832012.1"/>
    </source>
</evidence>
<comment type="caution">
    <text evidence="1">The sequence shown here is derived from an EMBL/GenBank/DDBJ whole genome shotgun (WGS) entry which is preliminary data.</text>
</comment>
<reference evidence="1" key="1">
    <citation type="journal article" date="2023" name="GigaByte">
        <title>Genome assembly of the bearded iris, Iris pallida Lam.</title>
        <authorList>
            <person name="Bruccoleri R.E."/>
            <person name="Oakeley E.J."/>
            <person name="Faust A.M.E."/>
            <person name="Altorfer M."/>
            <person name="Dessus-Babus S."/>
            <person name="Burckhardt D."/>
            <person name="Oertli M."/>
            <person name="Naumann U."/>
            <person name="Petersen F."/>
            <person name="Wong J."/>
        </authorList>
    </citation>
    <scope>NUCLEOTIDE SEQUENCE</scope>
    <source>
        <strain evidence="1">GSM-AAB239-AS_SAM_17_03QT</strain>
    </source>
</reference>
<dbReference type="AlphaFoldDB" id="A0AAX6GTZ1"/>
<keyword evidence="2" id="KW-1185">Reference proteome</keyword>
<proteinExistence type="predicted"/>
<dbReference type="PANTHER" id="PTHR33384">
    <property type="entry name" value="EXPRESSED PROTEIN"/>
    <property type="match status" value="1"/>
</dbReference>